<evidence type="ECO:0000256" key="5">
    <source>
        <dbReference type="SAM" id="Phobius"/>
    </source>
</evidence>
<keyword evidence="1" id="KW-0808">Transferase</keyword>
<name>A0ABT0Y2K4_9ACTN</name>
<evidence type="ECO:0000256" key="2">
    <source>
        <dbReference type="ARBA" id="ARBA00022777"/>
    </source>
</evidence>
<evidence type="ECO:0000313" key="8">
    <source>
        <dbReference type="Proteomes" id="UP001523216"/>
    </source>
</evidence>
<keyword evidence="8" id="KW-1185">Reference proteome</keyword>
<reference evidence="7 8" key="1">
    <citation type="submission" date="2022-06" db="EMBL/GenBank/DDBJ databases">
        <title>Actinoplanes abujensis sp. nov., isolated from Nigerian arid soil.</title>
        <authorList>
            <person name="Ding P."/>
        </authorList>
    </citation>
    <scope>NUCLEOTIDE SEQUENCE [LARGE SCALE GENOMIC DNA]</scope>
    <source>
        <strain evidence="8">TRM88002</strain>
    </source>
</reference>
<dbReference type="Pfam" id="PF07730">
    <property type="entry name" value="HisKA_3"/>
    <property type="match status" value="1"/>
</dbReference>
<gene>
    <name evidence="7" type="ORF">LXN57_21120</name>
</gene>
<dbReference type="PANTHER" id="PTHR24421">
    <property type="entry name" value="NITRATE/NITRITE SENSOR PROTEIN NARX-RELATED"/>
    <property type="match status" value="1"/>
</dbReference>
<keyword evidence="5" id="KW-0472">Membrane</keyword>
<accession>A0ABT0Y2K4</accession>
<dbReference type="InterPro" id="IPR011712">
    <property type="entry name" value="Sig_transdc_His_kin_sub3_dim/P"/>
</dbReference>
<comment type="caution">
    <text evidence="7">The sequence shown here is derived from an EMBL/GenBank/DDBJ whole genome shotgun (WGS) entry which is preliminary data.</text>
</comment>
<dbReference type="Gene3D" id="1.20.5.1930">
    <property type="match status" value="1"/>
</dbReference>
<evidence type="ECO:0000256" key="3">
    <source>
        <dbReference type="ARBA" id="ARBA00023012"/>
    </source>
</evidence>
<keyword evidence="4" id="KW-0175">Coiled coil</keyword>
<keyword evidence="5" id="KW-1133">Transmembrane helix</keyword>
<keyword evidence="5" id="KW-0812">Transmembrane</keyword>
<evidence type="ECO:0000313" key="7">
    <source>
        <dbReference type="EMBL" id="MCM4080085.1"/>
    </source>
</evidence>
<feature type="domain" description="Signal transduction histidine kinase subgroup 3 dimerisation and phosphoacceptor" evidence="6">
    <location>
        <begin position="173"/>
        <end position="236"/>
    </location>
</feature>
<feature type="transmembrane region" description="Helical" evidence="5">
    <location>
        <begin position="12"/>
        <end position="30"/>
    </location>
</feature>
<dbReference type="EMBL" id="JAMQOL010000029">
    <property type="protein sequence ID" value="MCM4080085.1"/>
    <property type="molecule type" value="Genomic_DNA"/>
</dbReference>
<proteinExistence type="predicted"/>
<keyword evidence="3" id="KW-0902">Two-component regulatory system</keyword>
<evidence type="ECO:0000256" key="1">
    <source>
        <dbReference type="ARBA" id="ARBA00022679"/>
    </source>
</evidence>
<dbReference type="GO" id="GO:0016301">
    <property type="term" value="F:kinase activity"/>
    <property type="evidence" value="ECO:0007669"/>
    <property type="project" value="UniProtKB-KW"/>
</dbReference>
<feature type="coiled-coil region" evidence="4">
    <location>
        <begin position="200"/>
        <end position="227"/>
    </location>
</feature>
<protein>
    <submittedName>
        <fullName evidence="7">Sensor histidine kinase</fullName>
    </submittedName>
</protein>
<dbReference type="Proteomes" id="UP001523216">
    <property type="component" value="Unassembled WGS sequence"/>
</dbReference>
<sequence>MTATGGPPRFGWVFAAVWLFYLGGNVGALLNQPNVYWRVTGLISVAVFAAGFLFLVARRRRRTVRVWLGITLLLALVALQVPGAGDHALTCLVYVAALAMVNLPIGQSAPLAAILFAGAEILPRTVDGWADRGYGLAVLLGSLATYGIRMAAERQRRLIAAQLELADRAVADERARIAADLHDILGHSLTVVTVKAELAQRLLDVDIERARKELADLETLARDALADVRTTALGVRGISLPGEIAAAREALAAANVEADLPGAADEVPTRNRELFAWTIREAVTNVVRHSRARHVRVQLTPDCVEIVDDGAGGVFVTGQGLSGLRRRAEGAGGRLVAGACADGPGFRVRVEVPR</sequence>
<dbReference type="RefSeq" id="WP_251799893.1">
    <property type="nucleotide sequence ID" value="NZ_JAMQOL010000029.1"/>
</dbReference>
<dbReference type="PANTHER" id="PTHR24421:SF63">
    <property type="entry name" value="SENSOR HISTIDINE KINASE DESK"/>
    <property type="match status" value="1"/>
</dbReference>
<dbReference type="Gene3D" id="3.30.565.10">
    <property type="entry name" value="Histidine kinase-like ATPase, C-terminal domain"/>
    <property type="match status" value="1"/>
</dbReference>
<dbReference type="CDD" id="cd16917">
    <property type="entry name" value="HATPase_UhpB-NarQ-NarX-like"/>
    <property type="match status" value="1"/>
</dbReference>
<keyword evidence="2 7" id="KW-0418">Kinase</keyword>
<organism evidence="7 8">
    <name type="scientific">Paractinoplanes hotanensis</name>
    <dbReference type="NCBI Taxonomy" id="2906497"/>
    <lineage>
        <taxon>Bacteria</taxon>
        <taxon>Bacillati</taxon>
        <taxon>Actinomycetota</taxon>
        <taxon>Actinomycetes</taxon>
        <taxon>Micromonosporales</taxon>
        <taxon>Micromonosporaceae</taxon>
        <taxon>Paractinoplanes</taxon>
    </lineage>
</organism>
<evidence type="ECO:0000259" key="6">
    <source>
        <dbReference type="Pfam" id="PF07730"/>
    </source>
</evidence>
<feature type="transmembrane region" description="Helical" evidence="5">
    <location>
        <begin position="134"/>
        <end position="152"/>
    </location>
</feature>
<dbReference type="InterPro" id="IPR050482">
    <property type="entry name" value="Sensor_HK_TwoCompSys"/>
</dbReference>
<feature type="transmembrane region" description="Helical" evidence="5">
    <location>
        <begin position="93"/>
        <end position="122"/>
    </location>
</feature>
<dbReference type="InterPro" id="IPR036890">
    <property type="entry name" value="HATPase_C_sf"/>
</dbReference>
<dbReference type="SUPFAM" id="SSF55874">
    <property type="entry name" value="ATPase domain of HSP90 chaperone/DNA topoisomerase II/histidine kinase"/>
    <property type="match status" value="1"/>
</dbReference>
<feature type="transmembrane region" description="Helical" evidence="5">
    <location>
        <begin position="64"/>
        <end position="81"/>
    </location>
</feature>
<evidence type="ECO:0000256" key="4">
    <source>
        <dbReference type="SAM" id="Coils"/>
    </source>
</evidence>
<feature type="transmembrane region" description="Helical" evidence="5">
    <location>
        <begin position="36"/>
        <end position="57"/>
    </location>
</feature>